<evidence type="ECO:0000256" key="1">
    <source>
        <dbReference type="SAM" id="MobiDB-lite"/>
    </source>
</evidence>
<name>W9Q5J4_FUSOX</name>
<proteinExistence type="predicted"/>
<dbReference type="Proteomes" id="UP000030751">
    <property type="component" value="Unassembled WGS sequence"/>
</dbReference>
<reference evidence="2" key="2">
    <citation type="submission" date="2012-05" db="EMBL/GenBank/DDBJ databases">
        <title>Annotation of the Genome Sequence of Fusarium oxysporum HDV247.</title>
        <authorList>
            <consortium name="The Broad Institute Genomics Platform"/>
            <person name="Ma L.-J."/>
            <person name="Corby-Kistler H."/>
            <person name="Broz K."/>
            <person name="Gale L.R."/>
            <person name="Jonkers W."/>
            <person name="O'Donnell K."/>
            <person name="Ploetz R."/>
            <person name="Steinberg C."/>
            <person name="Schwartz D.C."/>
            <person name="VanEtten H."/>
            <person name="Zhou S."/>
            <person name="Young S.K."/>
            <person name="Zeng Q."/>
            <person name="Gargeya S."/>
            <person name="Fitzgerald M."/>
            <person name="Abouelleil A."/>
            <person name="Alvarado L."/>
            <person name="Chapman S.B."/>
            <person name="Gainer-Dewar J."/>
            <person name="Goldberg J."/>
            <person name="Griggs A."/>
            <person name="Gujja S."/>
            <person name="Hansen M."/>
            <person name="Howarth C."/>
            <person name="Imamovic A."/>
            <person name="Ireland A."/>
            <person name="Larimer J."/>
            <person name="McCowan C."/>
            <person name="Murphy C."/>
            <person name="Pearson M."/>
            <person name="Poon T.W."/>
            <person name="Priest M."/>
            <person name="Roberts A."/>
            <person name="Saif S."/>
            <person name="Shea T."/>
            <person name="Sykes S."/>
            <person name="Wortman J."/>
            <person name="Nusbaum C."/>
            <person name="Birren B."/>
        </authorList>
    </citation>
    <scope>NUCLEOTIDE SEQUENCE</scope>
    <source>
        <strain evidence="2">HDV247</strain>
    </source>
</reference>
<feature type="region of interest" description="Disordered" evidence="1">
    <location>
        <begin position="16"/>
        <end position="73"/>
    </location>
</feature>
<dbReference type="EMBL" id="JH650970">
    <property type="protein sequence ID" value="EXA47085.1"/>
    <property type="molecule type" value="Genomic_DNA"/>
</dbReference>
<organism evidence="2">
    <name type="scientific">Fusarium oxysporum f. sp. pisi HDV247</name>
    <dbReference type="NCBI Taxonomy" id="1080344"/>
    <lineage>
        <taxon>Eukaryota</taxon>
        <taxon>Fungi</taxon>
        <taxon>Dikarya</taxon>
        <taxon>Ascomycota</taxon>
        <taxon>Pezizomycotina</taxon>
        <taxon>Sordariomycetes</taxon>
        <taxon>Hypocreomycetidae</taxon>
        <taxon>Hypocreales</taxon>
        <taxon>Nectriaceae</taxon>
        <taxon>Fusarium</taxon>
        <taxon>Fusarium oxysporum species complex</taxon>
    </lineage>
</organism>
<gene>
    <name evidence="2" type="ORF">FOVG_04326</name>
</gene>
<dbReference type="HOGENOM" id="CLU_2512688_0_0_1"/>
<evidence type="ECO:0000313" key="2">
    <source>
        <dbReference type="EMBL" id="EXA47085.1"/>
    </source>
</evidence>
<protein>
    <submittedName>
        <fullName evidence="2">Uncharacterized protein</fullName>
    </submittedName>
</protein>
<reference evidence="2" key="1">
    <citation type="submission" date="2011-10" db="EMBL/GenBank/DDBJ databases">
        <title>The Genome Sequence of Fusarium oxysporum HDV247.</title>
        <authorList>
            <consortium name="The Broad Institute Genome Sequencing Platform"/>
            <person name="Ma L.-J."/>
            <person name="Gale L.R."/>
            <person name="Schwartz D.C."/>
            <person name="Zhou S."/>
            <person name="Corby-Kistler H."/>
            <person name="Young S.K."/>
            <person name="Zeng Q."/>
            <person name="Gargeya S."/>
            <person name="Fitzgerald M."/>
            <person name="Haas B."/>
            <person name="Abouelleil A."/>
            <person name="Alvarado L."/>
            <person name="Arachchi H.M."/>
            <person name="Berlin A."/>
            <person name="Brown A."/>
            <person name="Chapman S.B."/>
            <person name="Chen Z."/>
            <person name="Dunbar C."/>
            <person name="Freedman E."/>
            <person name="Gearin G."/>
            <person name="Goldberg J."/>
            <person name="Griggs A."/>
            <person name="Gujja S."/>
            <person name="Heiman D."/>
            <person name="Howarth C."/>
            <person name="Larson L."/>
            <person name="Lui A."/>
            <person name="MacDonald P.J.P."/>
            <person name="Montmayeur A."/>
            <person name="Murphy C."/>
            <person name="Neiman D."/>
            <person name="Pearson M."/>
            <person name="Priest M."/>
            <person name="Roberts A."/>
            <person name="Saif S."/>
            <person name="Shea T."/>
            <person name="Shenoy N."/>
            <person name="Sisk P."/>
            <person name="Stolte C."/>
            <person name="Sykes S."/>
            <person name="Wortman J."/>
            <person name="Nusbaum C."/>
            <person name="Birren B."/>
        </authorList>
    </citation>
    <scope>NUCLEOTIDE SEQUENCE [LARGE SCALE GENOMIC DNA]</scope>
    <source>
        <strain evidence="2">HDV247</strain>
    </source>
</reference>
<accession>W9Q5J4</accession>
<dbReference type="AlphaFoldDB" id="W9Q5J4"/>
<feature type="compositionally biased region" description="Low complexity" evidence="1">
    <location>
        <begin position="52"/>
        <end position="64"/>
    </location>
</feature>
<sequence>MLGFMPLSLLMKKLGRSLATAHPPPEPYAKKSRQSSDDTGEDEKAARSVAARTNTSRTNTTTSSHCRHPAYRPFDHGAITDILAHGQAF</sequence>